<evidence type="ECO:0000313" key="1">
    <source>
        <dbReference type="EMBL" id="AZV77159.1"/>
    </source>
</evidence>
<evidence type="ECO:0000313" key="2">
    <source>
        <dbReference type="Proteomes" id="UP000283063"/>
    </source>
</evidence>
<reference evidence="1 2" key="1">
    <citation type="submission" date="2018-10" db="EMBL/GenBank/DDBJ databases">
        <title>Parasedimentitalea marina sp. nov., a psychrophilic bacterium isolated from deep seawater of the New Britain Trench.</title>
        <authorList>
            <person name="Cao J."/>
        </authorList>
    </citation>
    <scope>NUCLEOTIDE SEQUENCE [LARGE SCALE GENOMIC DNA]</scope>
    <source>
        <strain evidence="1 2">W43</strain>
    </source>
</reference>
<gene>
    <name evidence="1" type="ORF">EBB79_04135</name>
</gene>
<dbReference type="KEGG" id="sedi:EBB79_04135"/>
<organism evidence="1 2">
    <name type="scientific">Parasedimentitalea marina</name>
    <dbReference type="NCBI Taxonomy" id="2483033"/>
    <lineage>
        <taxon>Bacteria</taxon>
        <taxon>Pseudomonadati</taxon>
        <taxon>Pseudomonadota</taxon>
        <taxon>Alphaproteobacteria</taxon>
        <taxon>Rhodobacterales</taxon>
        <taxon>Paracoccaceae</taxon>
        <taxon>Parasedimentitalea</taxon>
    </lineage>
</organism>
<accession>A0A3T0MZJ4</accession>
<proteinExistence type="predicted"/>
<dbReference type="AlphaFoldDB" id="A0A3T0MZJ4"/>
<dbReference type="EMBL" id="CP033219">
    <property type="protein sequence ID" value="AZV77159.1"/>
    <property type="molecule type" value="Genomic_DNA"/>
</dbReference>
<keyword evidence="2" id="KW-1185">Reference proteome</keyword>
<protein>
    <submittedName>
        <fullName evidence="1">Uncharacterized protein</fullName>
    </submittedName>
</protein>
<name>A0A3T0MZJ4_9RHOB</name>
<dbReference type="Proteomes" id="UP000283063">
    <property type="component" value="Chromosome"/>
</dbReference>
<sequence>MHSFQQPVQGATCIITWTKMPKGSFIGRLTGQPEFSVTFSTSIQDKAATKAARTLKPYLFKSPQQMLFFKQNHTLKIP</sequence>